<keyword evidence="4" id="KW-1185">Reference proteome</keyword>
<gene>
    <name evidence="3" type="ORF">CCMP2556_LOCUS31212</name>
</gene>
<proteinExistence type="predicted"/>
<evidence type="ECO:0000256" key="2">
    <source>
        <dbReference type="SAM" id="Phobius"/>
    </source>
</evidence>
<accession>A0ABP0NIA1</accession>
<evidence type="ECO:0000313" key="4">
    <source>
        <dbReference type="Proteomes" id="UP001642484"/>
    </source>
</evidence>
<feature type="transmembrane region" description="Helical" evidence="2">
    <location>
        <begin position="159"/>
        <end position="177"/>
    </location>
</feature>
<keyword evidence="2" id="KW-0812">Transmembrane</keyword>
<keyword evidence="2" id="KW-0472">Membrane</keyword>
<dbReference type="Proteomes" id="UP001642484">
    <property type="component" value="Unassembled WGS sequence"/>
</dbReference>
<protein>
    <submittedName>
        <fullName evidence="3">Uncharacterized protein</fullName>
    </submittedName>
</protein>
<feature type="region of interest" description="Disordered" evidence="1">
    <location>
        <begin position="43"/>
        <end position="65"/>
    </location>
</feature>
<evidence type="ECO:0000313" key="3">
    <source>
        <dbReference type="EMBL" id="CAK9063510.1"/>
    </source>
</evidence>
<sequence length="197" mass="20663">MNILRCIHPKSFAPSSGASTLAPPGAAIPNAERAMTTGIPVMRPGRPPTAQLPKQPPTRSQTGASWMTCPRTVHMLTGVIDPAGSAAATPSQGMVMLRSISPIRYAIEALCQSELQGAVLAPSASEAGKLGGVALLRSGDVFLERLGVSHAYQEAITCLLALLFFHLLLAAILLVAMKPRFQRARPSKHGVPVAQSV</sequence>
<keyword evidence="2" id="KW-1133">Transmembrane helix</keyword>
<dbReference type="EMBL" id="CAXAMN010021806">
    <property type="protein sequence ID" value="CAK9063510.1"/>
    <property type="molecule type" value="Genomic_DNA"/>
</dbReference>
<organism evidence="3 4">
    <name type="scientific">Durusdinium trenchii</name>
    <dbReference type="NCBI Taxonomy" id="1381693"/>
    <lineage>
        <taxon>Eukaryota</taxon>
        <taxon>Sar</taxon>
        <taxon>Alveolata</taxon>
        <taxon>Dinophyceae</taxon>
        <taxon>Suessiales</taxon>
        <taxon>Symbiodiniaceae</taxon>
        <taxon>Durusdinium</taxon>
    </lineage>
</organism>
<comment type="caution">
    <text evidence="3">The sequence shown here is derived from an EMBL/GenBank/DDBJ whole genome shotgun (WGS) entry which is preliminary data.</text>
</comment>
<name>A0ABP0NIA1_9DINO</name>
<reference evidence="3 4" key="1">
    <citation type="submission" date="2024-02" db="EMBL/GenBank/DDBJ databases">
        <authorList>
            <person name="Chen Y."/>
            <person name="Shah S."/>
            <person name="Dougan E. K."/>
            <person name="Thang M."/>
            <person name="Chan C."/>
        </authorList>
    </citation>
    <scope>NUCLEOTIDE SEQUENCE [LARGE SCALE GENOMIC DNA]</scope>
</reference>
<evidence type="ECO:0000256" key="1">
    <source>
        <dbReference type="SAM" id="MobiDB-lite"/>
    </source>
</evidence>